<dbReference type="AlphaFoldDB" id="A0A829YBQ9"/>
<name>A0A829YBQ9_9GAMM</name>
<keyword evidence="3" id="KW-1185">Reference proteome</keyword>
<dbReference type="PANTHER" id="PTHR36151">
    <property type="entry name" value="BLR2777 PROTEIN"/>
    <property type="match status" value="1"/>
</dbReference>
<reference evidence="3" key="1">
    <citation type="submission" date="2020-01" db="EMBL/GenBank/DDBJ databases">
        <title>'Steroidobacter agaridevorans' sp. nov., agar-degrading bacteria isolated from rhizosphere soils.</title>
        <authorList>
            <person name="Ikenaga M."/>
            <person name="Kataoka M."/>
            <person name="Murouchi A."/>
            <person name="Katsuragi S."/>
            <person name="Sakai M."/>
        </authorList>
    </citation>
    <scope>NUCLEOTIDE SEQUENCE [LARGE SCALE GENOMIC DNA]</scope>
    <source>
        <strain evidence="3">YU21-B</strain>
    </source>
</reference>
<gene>
    <name evidence="2" type="ORF">GCM10011487_25750</name>
</gene>
<dbReference type="Pfam" id="PF09995">
    <property type="entry name" value="MPAB_Lcp_cat"/>
    <property type="match status" value="1"/>
</dbReference>
<dbReference type="GO" id="GO:0016491">
    <property type="term" value="F:oxidoreductase activity"/>
    <property type="evidence" value="ECO:0007669"/>
    <property type="project" value="InterPro"/>
</dbReference>
<dbReference type="Proteomes" id="UP000445000">
    <property type="component" value="Unassembled WGS sequence"/>
</dbReference>
<dbReference type="PANTHER" id="PTHR36151:SF3">
    <property type="entry name" value="ER-BOUND OXYGENASE MPAB_MPAB'_RUBBER OXYGENASE CATALYTIC DOMAIN-CONTAINING PROTEIN"/>
    <property type="match status" value="1"/>
</dbReference>
<evidence type="ECO:0000259" key="1">
    <source>
        <dbReference type="Pfam" id="PF09995"/>
    </source>
</evidence>
<feature type="domain" description="ER-bound oxygenase mpaB/mpaB'/Rubber oxygenase catalytic" evidence="1">
    <location>
        <begin position="35"/>
        <end position="259"/>
    </location>
</feature>
<keyword evidence="2" id="KW-0808">Transferase</keyword>
<proteinExistence type="predicted"/>
<organism evidence="2 3">
    <name type="scientific">Steroidobacter agaridevorans</name>
    <dbReference type="NCBI Taxonomy" id="2695856"/>
    <lineage>
        <taxon>Bacteria</taxon>
        <taxon>Pseudomonadati</taxon>
        <taxon>Pseudomonadota</taxon>
        <taxon>Gammaproteobacteria</taxon>
        <taxon>Steroidobacterales</taxon>
        <taxon>Steroidobacteraceae</taxon>
        <taxon>Steroidobacter</taxon>
    </lineage>
</organism>
<comment type="caution">
    <text evidence="2">The sequence shown here is derived from an EMBL/GenBank/DDBJ whole genome shotgun (WGS) entry which is preliminary data.</text>
</comment>
<evidence type="ECO:0000313" key="3">
    <source>
        <dbReference type="Proteomes" id="UP000445000"/>
    </source>
</evidence>
<protein>
    <submittedName>
        <fullName evidence="2">Histidine kinase</fullName>
    </submittedName>
</protein>
<accession>A0A829YBQ9</accession>
<dbReference type="GO" id="GO:0016301">
    <property type="term" value="F:kinase activity"/>
    <property type="evidence" value="ECO:0007669"/>
    <property type="project" value="UniProtKB-KW"/>
</dbReference>
<sequence length="305" mass="34301">MSNEPRAPQRRPVPQVDFLNPSGAPALYPPDSLAWQVFKNPISLFIGGITAVLLELAEERVRTGVWEHSIFPTDPLIRMQRTGLMTHVSVYAPVAVAEKLIRGVVAMHARVEGTTPKGTPYRANDPELLNWVQCTVSYGFMEAYAAYCRPLSDAQRDHFYRESMASARLFLAHGAPQSKAEQQQQFERMQPHLEAHPIILQFLEIVLRTSALPLFLKPLQSTMVRAGIHLLPAWLIERLGLQGRQWRLKPWEQRLLRTLGALFERVPIPNAAPTLASRRMGLPANYLYKRFTATTGDGSMASAQS</sequence>
<dbReference type="EMBL" id="BLJN01000002">
    <property type="protein sequence ID" value="GFE80575.1"/>
    <property type="molecule type" value="Genomic_DNA"/>
</dbReference>
<dbReference type="InterPro" id="IPR018713">
    <property type="entry name" value="MPAB/Lcp_cat_dom"/>
</dbReference>
<evidence type="ECO:0000313" key="2">
    <source>
        <dbReference type="EMBL" id="GFE80575.1"/>
    </source>
</evidence>
<dbReference type="RefSeq" id="WP_161812243.1">
    <property type="nucleotide sequence ID" value="NZ_BLJN01000002.1"/>
</dbReference>
<keyword evidence="2" id="KW-0418">Kinase</keyword>